<dbReference type="SMR" id="A0A482XI09"/>
<dbReference type="InParanoid" id="A0A482XI09"/>
<protein>
    <recommendedName>
        <fullName evidence="1">EF-hand domain-containing protein</fullName>
    </recommendedName>
</protein>
<dbReference type="GO" id="GO:0005509">
    <property type="term" value="F:calcium ion binding"/>
    <property type="evidence" value="ECO:0007669"/>
    <property type="project" value="InterPro"/>
</dbReference>
<dbReference type="GO" id="GO:0016460">
    <property type="term" value="C:myosin II complex"/>
    <property type="evidence" value="ECO:0007669"/>
    <property type="project" value="TreeGrafter"/>
</dbReference>
<dbReference type="InterPro" id="IPR002048">
    <property type="entry name" value="EF_hand_dom"/>
</dbReference>
<evidence type="ECO:0000313" key="3">
    <source>
        <dbReference type="Proteomes" id="UP000291343"/>
    </source>
</evidence>
<gene>
    <name evidence="2" type="ORF">LSTR_LSTR001912</name>
</gene>
<dbReference type="InterPro" id="IPR050230">
    <property type="entry name" value="CALM/Myosin/TropC-like"/>
</dbReference>
<dbReference type="Proteomes" id="UP000291343">
    <property type="component" value="Unassembled WGS sequence"/>
</dbReference>
<reference evidence="2 3" key="1">
    <citation type="journal article" date="2017" name="Gigascience">
        <title>Genome sequence of the small brown planthopper, Laodelphax striatellus.</title>
        <authorList>
            <person name="Zhu J."/>
            <person name="Jiang F."/>
            <person name="Wang X."/>
            <person name="Yang P."/>
            <person name="Bao Y."/>
            <person name="Zhao W."/>
            <person name="Wang W."/>
            <person name="Lu H."/>
            <person name="Wang Q."/>
            <person name="Cui N."/>
            <person name="Li J."/>
            <person name="Chen X."/>
            <person name="Luo L."/>
            <person name="Yu J."/>
            <person name="Kang L."/>
            <person name="Cui F."/>
        </authorList>
    </citation>
    <scope>NUCLEOTIDE SEQUENCE [LARGE SCALE GENOMIC DNA]</scope>
    <source>
        <strain evidence="2">Lst14</strain>
    </source>
</reference>
<dbReference type="InterPro" id="IPR011992">
    <property type="entry name" value="EF-hand-dom_pair"/>
</dbReference>
<feature type="domain" description="EF-hand" evidence="1">
    <location>
        <begin position="48"/>
        <end position="106"/>
    </location>
</feature>
<keyword evidence="3" id="KW-1185">Reference proteome</keyword>
<dbReference type="FunFam" id="1.10.238.10:FF:000001">
    <property type="entry name" value="Calmodulin 1"/>
    <property type="match status" value="1"/>
</dbReference>
<dbReference type="PANTHER" id="PTHR23048:SF45">
    <property type="entry name" value="CALMODULIN LIKE 4"/>
    <property type="match status" value="1"/>
</dbReference>
<dbReference type="STRING" id="195883.A0A482XI09"/>
<name>A0A482XI09_LAOST</name>
<dbReference type="SUPFAM" id="SSF47473">
    <property type="entry name" value="EF-hand"/>
    <property type="match status" value="1"/>
</dbReference>
<dbReference type="EMBL" id="QKKF02010000">
    <property type="protein sequence ID" value="RZF44951.1"/>
    <property type="molecule type" value="Genomic_DNA"/>
</dbReference>
<dbReference type="OrthoDB" id="435273at2759"/>
<dbReference type="AlphaFoldDB" id="A0A482XI09"/>
<dbReference type="PANTHER" id="PTHR23048">
    <property type="entry name" value="MYOSIN LIGHT CHAIN 1, 3"/>
    <property type="match status" value="1"/>
</dbReference>
<sequence length="175" mass="20246">MRSLGMSPTIAELKSYLKEKGGKMSFPDFLKVMHTHSRAEEIPKEVVEAFRAADREKRGVIAASHLRHMLLHWGEQLSLKEVDQIFREANVAPNGMVKYEDFVKIACAPCRTITEMVCWKVSSTPQALDSIHHCYYYFIKYYINSSFLSTHISSRITFSPCCYPQFLKYFITSLF</sequence>
<evidence type="ECO:0000259" key="1">
    <source>
        <dbReference type="Pfam" id="PF13499"/>
    </source>
</evidence>
<comment type="caution">
    <text evidence="2">The sequence shown here is derived from an EMBL/GenBank/DDBJ whole genome shotgun (WGS) entry which is preliminary data.</text>
</comment>
<evidence type="ECO:0000313" key="2">
    <source>
        <dbReference type="EMBL" id="RZF44951.1"/>
    </source>
</evidence>
<organism evidence="2 3">
    <name type="scientific">Laodelphax striatellus</name>
    <name type="common">Small brown planthopper</name>
    <name type="synonym">Delphax striatella</name>
    <dbReference type="NCBI Taxonomy" id="195883"/>
    <lineage>
        <taxon>Eukaryota</taxon>
        <taxon>Metazoa</taxon>
        <taxon>Ecdysozoa</taxon>
        <taxon>Arthropoda</taxon>
        <taxon>Hexapoda</taxon>
        <taxon>Insecta</taxon>
        <taxon>Pterygota</taxon>
        <taxon>Neoptera</taxon>
        <taxon>Paraneoptera</taxon>
        <taxon>Hemiptera</taxon>
        <taxon>Auchenorrhyncha</taxon>
        <taxon>Fulgoroidea</taxon>
        <taxon>Delphacidae</taxon>
        <taxon>Criomorphinae</taxon>
        <taxon>Laodelphax</taxon>
    </lineage>
</organism>
<proteinExistence type="predicted"/>
<dbReference type="FunCoup" id="A0A482XI09">
    <property type="interactions" value="6"/>
</dbReference>
<accession>A0A482XI09</accession>
<dbReference type="Gene3D" id="1.10.238.10">
    <property type="entry name" value="EF-hand"/>
    <property type="match status" value="1"/>
</dbReference>
<dbReference type="Pfam" id="PF13499">
    <property type="entry name" value="EF-hand_7"/>
    <property type="match status" value="1"/>
</dbReference>